<protein>
    <submittedName>
        <fullName evidence="5">Uncharacterized protein</fullName>
    </submittedName>
</protein>
<organism evidence="5 6">
    <name type="scientific">Brachionus calyciflorus</name>
    <dbReference type="NCBI Taxonomy" id="104777"/>
    <lineage>
        <taxon>Eukaryota</taxon>
        <taxon>Metazoa</taxon>
        <taxon>Spiralia</taxon>
        <taxon>Gnathifera</taxon>
        <taxon>Rotifera</taxon>
        <taxon>Eurotatoria</taxon>
        <taxon>Monogononta</taxon>
        <taxon>Pseudotrocha</taxon>
        <taxon>Ploima</taxon>
        <taxon>Brachionidae</taxon>
        <taxon>Brachionus</taxon>
    </lineage>
</organism>
<dbReference type="Proteomes" id="UP000663879">
    <property type="component" value="Unassembled WGS sequence"/>
</dbReference>
<evidence type="ECO:0000313" key="5">
    <source>
        <dbReference type="EMBL" id="CAF1035069.1"/>
    </source>
</evidence>
<dbReference type="SUPFAM" id="SSF52058">
    <property type="entry name" value="L domain-like"/>
    <property type="match status" value="1"/>
</dbReference>
<reference evidence="5" key="1">
    <citation type="submission" date="2021-02" db="EMBL/GenBank/DDBJ databases">
        <authorList>
            <person name="Nowell W R."/>
        </authorList>
    </citation>
    <scope>NUCLEOTIDE SEQUENCE</scope>
    <source>
        <strain evidence="5">Ploen Becks lab</strain>
    </source>
</reference>
<dbReference type="PANTHER" id="PTHR24369:SF210">
    <property type="entry name" value="CHAOPTIN-RELATED"/>
    <property type="match status" value="1"/>
</dbReference>
<dbReference type="OrthoDB" id="6363818at2759"/>
<evidence type="ECO:0000256" key="1">
    <source>
        <dbReference type="ARBA" id="ARBA00022614"/>
    </source>
</evidence>
<dbReference type="InterPro" id="IPR050541">
    <property type="entry name" value="LRR_TM_domain-containing"/>
</dbReference>
<name>A0A814J954_9BILA</name>
<dbReference type="AlphaFoldDB" id="A0A814J954"/>
<dbReference type="Pfam" id="PF13855">
    <property type="entry name" value="LRR_8"/>
    <property type="match status" value="2"/>
</dbReference>
<gene>
    <name evidence="5" type="ORF">OXX778_LOCUS18066</name>
</gene>
<evidence type="ECO:0000256" key="4">
    <source>
        <dbReference type="SAM" id="SignalP"/>
    </source>
</evidence>
<dbReference type="InterPro" id="IPR003591">
    <property type="entry name" value="Leu-rich_rpt_typical-subtyp"/>
</dbReference>
<feature type="signal peptide" evidence="4">
    <location>
        <begin position="1"/>
        <end position="23"/>
    </location>
</feature>
<dbReference type="SMART" id="SM00369">
    <property type="entry name" value="LRR_TYP"/>
    <property type="match status" value="5"/>
</dbReference>
<feature type="chain" id="PRO_5032634488" evidence="4">
    <location>
        <begin position="24"/>
        <end position="607"/>
    </location>
</feature>
<dbReference type="GO" id="GO:0005886">
    <property type="term" value="C:plasma membrane"/>
    <property type="evidence" value="ECO:0007669"/>
    <property type="project" value="TreeGrafter"/>
</dbReference>
<dbReference type="EMBL" id="CAJNOC010004841">
    <property type="protein sequence ID" value="CAF1035069.1"/>
    <property type="molecule type" value="Genomic_DNA"/>
</dbReference>
<accession>A0A814J954</accession>
<dbReference type="PROSITE" id="PS51450">
    <property type="entry name" value="LRR"/>
    <property type="match status" value="1"/>
</dbReference>
<keyword evidence="1" id="KW-0433">Leucine-rich repeat</keyword>
<keyword evidence="6" id="KW-1185">Reference proteome</keyword>
<evidence type="ECO:0000256" key="3">
    <source>
        <dbReference type="ARBA" id="ARBA00022737"/>
    </source>
</evidence>
<evidence type="ECO:0000256" key="2">
    <source>
        <dbReference type="ARBA" id="ARBA00022729"/>
    </source>
</evidence>
<dbReference type="PANTHER" id="PTHR24369">
    <property type="entry name" value="ANTIGEN BSP, PUTATIVE-RELATED"/>
    <property type="match status" value="1"/>
</dbReference>
<dbReference type="InterPro" id="IPR001611">
    <property type="entry name" value="Leu-rich_rpt"/>
</dbReference>
<dbReference type="Gene3D" id="3.80.10.10">
    <property type="entry name" value="Ribonuclease Inhibitor"/>
    <property type="match status" value="2"/>
</dbReference>
<evidence type="ECO:0000313" key="6">
    <source>
        <dbReference type="Proteomes" id="UP000663879"/>
    </source>
</evidence>
<keyword evidence="2 4" id="KW-0732">Signal</keyword>
<comment type="caution">
    <text evidence="5">The sequence shown here is derived from an EMBL/GenBank/DDBJ whole genome shotgun (WGS) entry which is preliminary data.</text>
</comment>
<dbReference type="InterPro" id="IPR032675">
    <property type="entry name" value="LRR_dom_sf"/>
</dbReference>
<sequence length="607" mass="69238">MIVKYRIALIFLLLINQFLRISSLRKPNNRKRQENLCPNEYEACWCEYINPNNLDTGKDQIDFTSSSSSIMINCHHYLSSEMDQKKSKPLKILNKIPNINTTITNKKKQLSSVTHLDLSGTEISEIPTDAFQGLNGLQTIVVEYCKNLTFIRTFAFRNLPHLKTLIISNNPNLVDLEPHAFGGLKNLNFLSLVNNRLTFIDGYIFSTSSSIKIIDFIGNPIKKIKSHAFDGLRNVTDLLLSMEQKTTPIETIEGDAFITTAFVDQIYLDGIPAKVLNTNAFRGLSNCRNLHLSNTHLEEIESNAFLRTNNVKKINLKNSRLKYVNKDAFRGVFNIEEIDLRGNYLTRVNQSSFEQLISNGIAKKDKSLVVTESIRIIDFDHSKNFIVNKILLEQNPIQCDCNLMWVLKNKTFQDFLALPEICAGPKGYDCLRVKDLKIEDLACKENENNQNLSKFPCEDLVFDVDKNLDMYLISDKANTPNTEIELQTAQNKITQNLTEDVEEEIDSEESMADENKSEILNDDDKSNINLNKILIMTTRPKFLEVETLKSTSSASKRNNKDTSLKADLTNQSLGLSNSSNRFHNNKNIFFSCSSLLLFINFKLFVNF</sequence>
<keyword evidence="3" id="KW-0677">Repeat</keyword>
<proteinExistence type="predicted"/>